<name>A0AAX6MIN6_9PEZI</name>
<sequence length="65" mass="7255">MSGAKWSVMNVIPEERVPEVVFIVIHDFEDASGNMIHLAVHGKIGIQCINREGGAVLDLPWDWRA</sequence>
<dbReference type="EMBL" id="JBANMG010000006">
    <property type="protein sequence ID" value="KAK6952354.1"/>
    <property type="molecule type" value="Genomic_DNA"/>
</dbReference>
<keyword evidence="2" id="KW-1185">Reference proteome</keyword>
<evidence type="ECO:0000313" key="1">
    <source>
        <dbReference type="EMBL" id="KAK6952354.1"/>
    </source>
</evidence>
<dbReference type="AlphaFoldDB" id="A0AAX6MIN6"/>
<reference evidence="1 2" key="1">
    <citation type="journal article" date="2024" name="Front Chem Biol">
        <title>Unveiling the potential of Daldinia eschscholtzii MFLUCC 19-0629 through bioactivity and bioinformatics studies for enhanced sustainable agriculture production.</title>
        <authorList>
            <person name="Brooks S."/>
            <person name="Weaver J.A."/>
            <person name="Klomchit A."/>
            <person name="Alharthi S.A."/>
            <person name="Onlamun T."/>
            <person name="Nurani R."/>
            <person name="Vong T.K."/>
            <person name="Alberti F."/>
            <person name="Greco C."/>
        </authorList>
    </citation>
    <scope>NUCLEOTIDE SEQUENCE [LARGE SCALE GENOMIC DNA]</scope>
    <source>
        <strain evidence="1">MFLUCC 19-0629</strain>
    </source>
</reference>
<comment type="caution">
    <text evidence="1">The sequence shown here is derived from an EMBL/GenBank/DDBJ whole genome shotgun (WGS) entry which is preliminary data.</text>
</comment>
<gene>
    <name evidence="1" type="ORF">Daesc_006890</name>
</gene>
<dbReference type="Proteomes" id="UP001369815">
    <property type="component" value="Unassembled WGS sequence"/>
</dbReference>
<protein>
    <submittedName>
        <fullName evidence="1">Uncharacterized protein</fullName>
    </submittedName>
</protein>
<organism evidence="1 2">
    <name type="scientific">Daldinia eschscholtzii</name>
    <dbReference type="NCBI Taxonomy" id="292717"/>
    <lineage>
        <taxon>Eukaryota</taxon>
        <taxon>Fungi</taxon>
        <taxon>Dikarya</taxon>
        <taxon>Ascomycota</taxon>
        <taxon>Pezizomycotina</taxon>
        <taxon>Sordariomycetes</taxon>
        <taxon>Xylariomycetidae</taxon>
        <taxon>Xylariales</taxon>
        <taxon>Hypoxylaceae</taxon>
        <taxon>Daldinia</taxon>
    </lineage>
</organism>
<evidence type="ECO:0000313" key="2">
    <source>
        <dbReference type="Proteomes" id="UP001369815"/>
    </source>
</evidence>
<feature type="non-terminal residue" evidence="1">
    <location>
        <position position="65"/>
    </location>
</feature>
<accession>A0AAX6MIN6</accession>
<proteinExistence type="predicted"/>